<gene>
    <name evidence="1" type="ORF">FCULG_00004548</name>
</gene>
<accession>A0A2T4H6U6</accession>
<dbReference type="OrthoDB" id="194358at2759"/>
<reference evidence="1 2" key="1">
    <citation type="submission" date="2018-02" db="EMBL/GenBank/DDBJ databases">
        <title>Fusarium culmorum secondary metabolites in fungal-bacterial-plant interactions.</title>
        <authorList>
            <person name="Schmidt R."/>
        </authorList>
    </citation>
    <scope>NUCLEOTIDE SEQUENCE [LARGE SCALE GENOMIC DNA]</scope>
    <source>
        <strain evidence="1 2">PV</strain>
    </source>
</reference>
<evidence type="ECO:0000313" key="1">
    <source>
        <dbReference type="EMBL" id="PTD11445.1"/>
    </source>
</evidence>
<protein>
    <submittedName>
        <fullName evidence="1">Uncharacterized protein</fullName>
    </submittedName>
</protein>
<dbReference type="Proteomes" id="UP000241587">
    <property type="component" value="Unassembled WGS sequence"/>
</dbReference>
<name>A0A2T4H6U6_FUSCU</name>
<comment type="caution">
    <text evidence="1">The sequence shown here is derived from an EMBL/GenBank/DDBJ whole genome shotgun (WGS) entry which is preliminary data.</text>
</comment>
<organism evidence="1 2">
    <name type="scientific">Fusarium culmorum</name>
    <dbReference type="NCBI Taxonomy" id="5516"/>
    <lineage>
        <taxon>Eukaryota</taxon>
        <taxon>Fungi</taxon>
        <taxon>Dikarya</taxon>
        <taxon>Ascomycota</taxon>
        <taxon>Pezizomycotina</taxon>
        <taxon>Sordariomycetes</taxon>
        <taxon>Hypocreomycetidae</taxon>
        <taxon>Hypocreales</taxon>
        <taxon>Nectriaceae</taxon>
        <taxon>Fusarium</taxon>
    </lineage>
</organism>
<proteinExistence type="predicted"/>
<dbReference type="AlphaFoldDB" id="A0A2T4H6U6"/>
<keyword evidence="2" id="KW-1185">Reference proteome</keyword>
<sequence length="130" mass="14359">MLACSVAIEKRTRELAWYIPASKPPQDRKKFHLIWVQRNQRVSEQDFGSYIIDGGTRHHITTSSRYEDLEGLGKVDQSVHESTGVETVTANASSTGYEDGAVLFGGTGFTVQFIGLRAYPGPVLFLSLVP</sequence>
<evidence type="ECO:0000313" key="2">
    <source>
        <dbReference type="Proteomes" id="UP000241587"/>
    </source>
</evidence>
<dbReference type="EMBL" id="PVEM01000001">
    <property type="protein sequence ID" value="PTD11445.1"/>
    <property type="molecule type" value="Genomic_DNA"/>
</dbReference>